<evidence type="ECO:0000256" key="6">
    <source>
        <dbReference type="ARBA" id="ARBA00023136"/>
    </source>
</evidence>
<dbReference type="PANTHER" id="PTHR30353:SF0">
    <property type="entry name" value="TRANSMEMBRANE PROTEIN"/>
    <property type="match status" value="1"/>
</dbReference>
<dbReference type="PANTHER" id="PTHR30353">
    <property type="entry name" value="INNER MEMBRANE PROTEIN DEDA-RELATED"/>
    <property type="match status" value="1"/>
</dbReference>
<feature type="transmembrane region" description="Helical" evidence="7">
    <location>
        <begin position="152"/>
        <end position="172"/>
    </location>
</feature>
<evidence type="ECO:0000256" key="3">
    <source>
        <dbReference type="ARBA" id="ARBA00022475"/>
    </source>
</evidence>
<feature type="domain" description="VTT" evidence="8">
    <location>
        <begin position="47"/>
        <end position="172"/>
    </location>
</feature>
<name>A0ABS8D4S2_9NEIS</name>
<feature type="transmembrane region" description="Helical" evidence="7">
    <location>
        <begin position="53"/>
        <end position="81"/>
    </location>
</feature>
<keyword evidence="4 7" id="KW-0812">Transmembrane</keyword>
<comment type="similarity">
    <text evidence="2 7">Belongs to the DedA family.</text>
</comment>
<comment type="caution">
    <text evidence="9">The sequence shown here is derived from an EMBL/GenBank/DDBJ whole genome shotgun (WGS) entry which is preliminary data.</text>
</comment>
<evidence type="ECO:0000256" key="2">
    <source>
        <dbReference type="ARBA" id="ARBA00010792"/>
    </source>
</evidence>
<dbReference type="EMBL" id="JAJBZT010000003">
    <property type="protein sequence ID" value="MCB6183209.1"/>
    <property type="molecule type" value="Genomic_DNA"/>
</dbReference>
<dbReference type="InterPro" id="IPR032818">
    <property type="entry name" value="DedA-like"/>
</dbReference>
<evidence type="ECO:0000256" key="1">
    <source>
        <dbReference type="ARBA" id="ARBA00004651"/>
    </source>
</evidence>
<comment type="subcellular location">
    <subcellularLocation>
        <location evidence="1 7">Cell membrane</location>
        <topology evidence="1 7">Multi-pass membrane protein</topology>
    </subcellularLocation>
</comment>
<evidence type="ECO:0000256" key="5">
    <source>
        <dbReference type="ARBA" id="ARBA00022989"/>
    </source>
</evidence>
<dbReference type="Proteomes" id="UP001165395">
    <property type="component" value="Unassembled WGS sequence"/>
</dbReference>
<keyword evidence="3 7" id="KW-1003">Cell membrane</keyword>
<evidence type="ECO:0000256" key="4">
    <source>
        <dbReference type="ARBA" id="ARBA00022692"/>
    </source>
</evidence>
<protein>
    <submittedName>
        <fullName evidence="9">DedA family protein</fullName>
    </submittedName>
</protein>
<evidence type="ECO:0000256" key="7">
    <source>
        <dbReference type="RuleBase" id="RU367016"/>
    </source>
</evidence>
<evidence type="ECO:0000313" key="9">
    <source>
        <dbReference type="EMBL" id="MCB6183209.1"/>
    </source>
</evidence>
<evidence type="ECO:0000259" key="8">
    <source>
        <dbReference type="Pfam" id="PF09335"/>
    </source>
</evidence>
<accession>A0ABS8D4S2</accession>
<organism evidence="9 10">
    <name type="scientific">Leeia speluncae</name>
    <dbReference type="NCBI Taxonomy" id="2884804"/>
    <lineage>
        <taxon>Bacteria</taxon>
        <taxon>Pseudomonadati</taxon>
        <taxon>Pseudomonadota</taxon>
        <taxon>Betaproteobacteria</taxon>
        <taxon>Neisseriales</taxon>
        <taxon>Leeiaceae</taxon>
        <taxon>Leeia</taxon>
    </lineage>
</organism>
<gene>
    <name evidence="9" type="ORF">LIN78_06600</name>
</gene>
<keyword evidence="10" id="KW-1185">Reference proteome</keyword>
<keyword evidence="6 7" id="KW-0472">Membrane</keyword>
<feature type="transmembrane region" description="Helical" evidence="7">
    <location>
        <begin position="184"/>
        <end position="204"/>
    </location>
</feature>
<dbReference type="InterPro" id="IPR058127">
    <property type="entry name" value="DedA"/>
</dbReference>
<feature type="transmembrane region" description="Helical" evidence="7">
    <location>
        <begin position="25"/>
        <end position="47"/>
    </location>
</feature>
<sequence length="212" mass="23490">MSMFLVDFILHIDVHLQALFAQYGLWVYFILGLIVFSETGLIVAPFLPGDSLLFAAGALTVGSVLNPVLLCVVLICAALLGDNVNYWVGRKLGMKLFSNPNSKIFRQDYLNRTHAFFEKHGGKTIIAARFVPIIRTYVPFTAGAGALPYRRFLSFSFIGAVVWVVTLVYAGVFFGGLPWVKKNFTVLVLGIVAVSFIPMLIEVLRHRFANKG</sequence>
<evidence type="ECO:0000313" key="10">
    <source>
        <dbReference type="Proteomes" id="UP001165395"/>
    </source>
</evidence>
<reference evidence="9" key="1">
    <citation type="submission" date="2021-10" db="EMBL/GenBank/DDBJ databases">
        <title>The complete genome sequence of Leeia sp. TBRC 13508.</title>
        <authorList>
            <person name="Charoenyingcharoen P."/>
            <person name="Yukphan P."/>
        </authorList>
    </citation>
    <scope>NUCLEOTIDE SEQUENCE</scope>
    <source>
        <strain evidence="9">TBRC 13508</strain>
    </source>
</reference>
<proteinExistence type="inferred from homology"/>
<dbReference type="NCBIfam" id="NF008102">
    <property type="entry name" value="PRK10847.1"/>
    <property type="match status" value="1"/>
</dbReference>
<dbReference type="Pfam" id="PF09335">
    <property type="entry name" value="VTT_dom"/>
    <property type="match status" value="1"/>
</dbReference>
<dbReference type="InterPro" id="IPR032816">
    <property type="entry name" value="VTT_dom"/>
</dbReference>
<keyword evidence="5 7" id="KW-1133">Transmembrane helix</keyword>